<name>A0ABD5QBA5_9EURY</name>
<feature type="compositionally biased region" description="Basic and acidic residues" evidence="1">
    <location>
        <begin position="153"/>
        <end position="168"/>
    </location>
</feature>
<reference evidence="3 4" key="1">
    <citation type="journal article" date="2019" name="Int. J. Syst. Evol. Microbiol.">
        <title>The Global Catalogue of Microorganisms (GCM) 10K type strain sequencing project: providing services to taxonomists for standard genome sequencing and annotation.</title>
        <authorList>
            <consortium name="The Broad Institute Genomics Platform"/>
            <consortium name="The Broad Institute Genome Sequencing Center for Infectious Disease"/>
            <person name="Wu L."/>
            <person name="Ma J."/>
        </authorList>
    </citation>
    <scope>NUCLEOTIDE SEQUENCE [LARGE SCALE GENOMIC DNA]</scope>
    <source>
        <strain evidence="3 4">CGMCC 1.15824</strain>
    </source>
</reference>
<dbReference type="Gene3D" id="3.30.870.10">
    <property type="entry name" value="Endonuclease Chain A"/>
    <property type="match status" value="1"/>
</dbReference>
<dbReference type="GO" id="GO:0030572">
    <property type="term" value="F:phosphatidyltransferase activity"/>
    <property type="evidence" value="ECO:0007669"/>
    <property type="project" value="UniProtKB-ARBA"/>
</dbReference>
<protein>
    <submittedName>
        <fullName evidence="3">Phospholipase D-like domain-containing protein</fullName>
    </submittedName>
</protein>
<evidence type="ECO:0000313" key="4">
    <source>
        <dbReference type="Proteomes" id="UP001595925"/>
    </source>
</evidence>
<evidence type="ECO:0000313" key="3">
    <source>
        <dbReference type="EMBL" id="MFC4986409.1"/>
    </source>
</evidence>
<dbReference type="RefSeq" id="WP_345777854.1">
    <property type="nucleotide sequence ID" value="NZ_JAIWHV010000012.1"/>
</dbReference>
<dbReference type="Pfam" id="PF13091">
    <property type="entry name" value="PLDc_2"/>
    <property type="match status" value="1"/>
</dbReference>
<dbReference type="CDD" id="cd09128">
    <property type="entry name" value="PLDc_unchar1_2"/>
    <property type="match status" value="1"/>
</dbReference>
<dbReference type="SUPFAM" id="SSF56024">
    <property type="entry name" value="Phospholipase D/nuclease"/>
    <property type="match status" value="1"/>
</dbReference>
<dbReference type="SMART" id="SM00155">
    <property type="entry name" value="PLDc"/>
    <property type="match status" value="1"/>
</dbReference>
<comment type="caution">
    <text evidence="3">The sequence shown here is derived from an EMBL/GenBank/DDBJ whole genome shotgun (WGS) entry which is preliminary data.</text>
</comment>
<dbReference type="InterPro" id="IPR025202">
    <property type="entry name" value="PLD-like_dom"/>
</dbReference>
<dbReference type="EMBL" id="JBHSJG010000004">
    <property type="protein sequence ID" value="MFC4986409.1"/>
    <property type="molecule type" value="Genomic_DNA"/>
</dbReference>
<gene>
    <name evidence="3" type="ORF">ACFPFO_01180</name>
</gene>
<proteinExistence type="predicted"/>
<feature type="domain" description="PLD phosphodiesterase" evidence="2">
    <location>
        <begin position="61"/>
        <end position="88"/>
    </location>
</feature>
<dbReference type="PANTHER" id="PTHR21248:SF22">
    <property type="entry name" value="PHOSPHOLIPASE D"/>
    <property type="match status" value="1"/>
</dbReference>
<feature type="compositionally biased region" description="Basic and acidic residues" evidence="1">
    <location>
        <begin position="181"/>
        <end position="198"/>
    </location>
</feature>
<sequence length="198" mass="21675">MGDREFPPLEAAIDAAERGVEVRILLDSTWYVEEENRALADRLAAESEEFPLEIRLVESEGFEKIHAKGVVIDRETAVVGSANWNNASLRENREVALALHGDGIGSYYAEVFEDDWGGDDTWPLPVGLLDAIALALVVAVGAVRRYVPFGAPERREVDSRTESDREEGSGPGVGPPVERSAGSDRSGDEGKRTEVRKR</sequence>
<feature type="region of interest" description="Disordered" evidence="1">
    <location>
        <begin position="153"/>
        <end position="198"/>
    </location>
</feature>
<organism evidence="3 4">
    <name type="scientific">Saliphagus infecundisoli</name>
    <dbReference type="NCBI Taxonomy" id="1849069"/>
    <lineage>
        <taxon>Archaea</taxon>
        <taxon>Methanobacteriati</taxon>
        <taxon>Methanobacteriota</taxon>
        <taxon>Stenosarchaea group</taxon>
        <taxon>Halobacteria</taxon>
        <taxon>Halobacteriales</taxon>
        <taxon>Natrialbaceae</taxon>
        <taxon>Saliphagus</taxon>
    </lineage>
</organism>
<dbReference type="AlphaFoldDB" id="A0ABD5QBA5"/>
<accession>A0ABD5QBA5</accession>
<dbReference type="PANTHER" id="PTHR21248">
    <property type="entry name" value="CARDIOLIPIN SYNTHASE"/>
    <property type="match status" value="1"/>
</dbReference>
<keyword evidence="4" id="KW-1185">Reference proteome</keyword>
<dbReference type="InterPro" id="IPR001736">
    <property type="entry name" value="PLipase_D/transphosphatidylase"/>
</dbReference>
<evidence type="ECO:0000256" key="1">
    <source>
        <dbReference type="SAM" id="MobiDB-lite"/>
    </source>
</evidence>
<dbReference type="GO" id="GO:0032049">
    <property type="term" value="P:cardiolipin biosynthetic process"/>
    <property type="evidence" value="ECO:0007669"/>
    <property type="project" value="UniProtKB-ARBA"/>
</dbReference>
<evidence type="ECO:0000259" key="2">
    <source>
        <dbReference type="PROSITE" id="PS50035"/>
    </source>
</evidence>
<dbReference type="Proteomes" id="UP001595925">
    <property type="component" value="Unassembled WGS sequence"/>
</dbReference>
<dbReference type="PROSITE" id="PS50035">
    <property type="entry name" value="PLD"/>
    <property type="match status" value="1"/>
</dbReference>